<accession>A0A932FXF4</accession>
<proteinExistence type="inferred from homology"/>
<dbReference type="Gene3D" id="1.20.120.330">
    <property type="entry name" value="Nucleotidyltransferases domain 2"/>
    <property type="match status" value="1"/>
</dbReference>
<dbReference type="InterPro" id="IPR052226">
    <property type="entry name" value="UPF0332_toxin"/>
</dbReference>
<dbReference type="AlphaFoldDB" id="A0A932FXF4"/>
<evidence type="ECO:0000256" key="1">
    <source>
        <dbReference type="ARBA" id="ARBA00038248"/>
    </source>
</evidence>
<organism evidence="3 4">
    <name type="scientific">Tectimicrobiota bacterium</name>
    <dbReference type="NCBI Taxonomy" id="2528274"/>
    <lineage>
        <taxon>Bacteria</taxon>
        <taxon>Pseudomonadati</taxon>
        <taxon>Nitrospinota/Tectimicrobiota group</taxon>
        <taxon>Candidatus Tectimicrobiota</taxon>
    </lineage>
</organism>
<sequence>MEIDKARLSLQGARLCFEGKCYDSSASRSYYAMFQAAQVALDQAGFGRREWTHAGLQASFASQLIQRKKIYPPRLAQQLNQALRWRLVADYSSTGISQRQAAELLRWAEDFVCRVEEVIQGV</sequence>
<gene>
    <name evidence="3" type="ORF">HYY20_01025</name>
</gene>
<dbReference type="Proteomes" id="UP000769766">
    <property type="component" value="Unassembled WGS sequence"/>
</dbReference>
<feature type="domain" description="HEPN" evidence="2">
    <location>
        <begin position="3"/>
        <end position="117"/>
    </location>
</feature>
<comment type="similarity">
    <text evidence="1">Belongs to the UPF0332 family.</text>
</comment>
<protein>
    <submittedName>
        <fullName evidence="3">HEPN domain-containing protein</fullName>
    </submittedName>
</protein>
<evidence type="ECO:0000259" key="2">
    <source>
        <dbReference type="Pfam" id="PF05168"/>
    </source>
</evidence>
<dbReference type="InterPro" id="IPR007842">
    <property type="entry name" value="HEPN_dom"/>
</dbReference>
<dbReference type="PANTHER" id="PTHR36565:SF1">
    <property type="entry name" value="UPF0332 PROTEIN TM_1000"/>
    <property type="match status" value="1"/>
</dbReference>
<name>A0A932FXF4_UNCTE</name>
<comment type="caution">
    <text evidence="3">The sequence shown here is derived from an EMBL/GenBank/DDBJ whole genome shotgun (WGS) entry which is preliminary data.</text>
</comment>
<dbReference type="EMBL" id="JACPRF010000030">
    <property type="protein sequence ID" value="MBI2875444.1"/>
    <property type="molecule type" value="Genomic_DNA"/>
</dbReference>
<evidence type="ECO:0000313" key="3">
    <source>
        <dbReference type="EMBL" id="MBI2875444.1"/>
    </source>
</evidence>
<reference evidence="3" key="1">
    <citation type="submission" date="2020-07" db="EMBL/GenBank/DDBJ databases">
        <title>Huge and variable diversity of episymbiotic CPR bacteria and DPANN archaea in groundwater ecosystems.</title>
        <authorList>
            <person name="He C.Y."/>
            <person name="Keren R."/>
            <person name="Whittaker M."/>
            <person name="Farag I.F."/>
            <person name="Doudna J."/>
            <person name="Cate J.H.D."/>
            <person name="Banfield J.F."/>
        </authorList>
    </citation>
    <scope>NUCLEOTIDE SEQUENCE</scope>
    <source>
        <strain evidence="3">NC_groundwater_672_Ag_B-0.1um_62_36</strain>
    </source>
</reference>
<dbReference type="Pfam" id="PF05168">
    <property type="entry name" value="HEPN"/>
    <property type="match status" value="1"/>
</dbReference>
<evidence type="ECO:0000313" key="4">
    <source>
        <dbReference type="Proteomes" id="UP000769766"/>
    </source>
</evidence>
<dbReference type="PANTHER" id="PTHR36565">
    <property type="entry name" value="UPF0332 PROTEIN TM_1000"/>
    <property type="match status" value="1"/>
</dbReference>